<keyword evidence="3" id="KW-1185">Reference proteome</keyword>
<dbReference type="STRING" id="588932.DA69_04430"/>
<dbReference type="OrthoDB" id="7061066at2"/>
<name>A0A172Y4B9_9CAUL</name>
<accession>A0A172Y4B9</accession>
<evidence type="ECO:0000313" key="3">
    <source>
        <dbReference type="Proteomes" id="UP000077603"/>
    </source>
</evidence>
<dbReference type="EMBL" id="CP015614">
    <property type="protein sequence ID" value="ANF54053.1"/>
    <property type="molecule type" value="Genomic_DNA"/>
</dbReference>
<proteinExistence type="predicted"/>
<dbReference type="PANTHER" id="PTHR35585:SF1">
    <property type="entry name" value="HHE DOMAIN PROTEIN (AFU_ORTHOLOGUE AFUA_4G00730)"/>
    <property type="match status" value="1"/>
</dbReference>
<dbReference type="Gene3D" id="1.20.120.520">
    <property type="entry name" value="nmb1532 protein domain like"/>
    <property type="match status" value="1"/>
</dbReference>
<dbReference type="KEGG" id="bne:DA69_04430"/>
<sequence length="185" mass="20725">MSIIDKALAAITPVPSEEKRAEATAKARALAEPDDWLSAALDHHQAIRAAFEKGRSAVGAAERLEAFQQLAVVLNGHSVAEELVLYPAMAQHGHKTQAGIAYTEQTTAKMQMAELESIDPGDEAWRDKWEHIEGAVLTHMYEEEHGWFVHLKRNAPDQDRLKTRFLEEYERYVGTGRPEPTRLDA</sequence>
<dbReference type="InterPro" id="IPR012312">
    <property type="entry name" value="Hemerythrin-like"/>
</dbReference>
<organism evidence="2 3">
    <name type="scientific">Brevundimonas naejangsanensis</name>
    <dbReference type="NCBI Taxonomy" id="588932"/>
    <lineage>
        <taxon>Bacteria</taxon>
        <taxon>Pseudomonadati</taxon>
        <taxon>Pseudomonadota</taxon>
        <taxon>Alphaproteobacteria</taxon>
        <taxon>Caulobacterales</taxon>
        <taxon>Caulobacteraceae</taxon>
        <taxon>Brevundimonas</taxon>
    </lineage>
</organism>
<dbReference type="Pfam" id="PF01814">
    <property type="entry name" value="Hemerythrin"/>
    <property type="match status" value="1"/>
</dbReference>
<feature type="domain" description="Hemerythrin-like" evidence="1">
    <location>
        <begin position="42"/>
        <end position="148"/>
    </location>
</feature>
<dbReference type="PANTHER" id="PTHR35585">
    <property type="entry name" value="HHE DOMAIN PROTEIN (AFU_ORTHOLOGUE AFUA_4G00730)"/>
    <property type="match status" value="1"/>
</dbReference>
<dbReference type="RefSeq" id="WP_025977270.1">
    <property type="nucleotide sequence ID" value="NZ_CP015614.1"/>
</dbReference>
<dbReference type="AlphaFoldDB" id="A0A172Y4B9"/>
<dbReference type="Proteomes" id="UP000077603">
    <property type="component" value="Chromosome"/>
</dbReference>
<gene>
    <name evidence="2" type="ORF">DA69_04430</name>
</gene>
<evidence type="ECO:0000313" key="2">
    <source>
        <dbReference type="EMBL" id="ANF54053.1"/>
    </source>
</evidence>
<dbReference type="eggNOG" id="ENOG5033K6P">
    <property type="taxonomic scope" value="Bacteria"/>
</dbReference>
<reference evidence="2 3" key="1">
    <citation type="journal article" date="2014" name="Genome Announc.">
        <title>Genome Sequence of a Promising Hydrogen-Producing Facultative Anaerobic Bacterium, Brevundimonas naejangsanensis Strain B1.</title>
        <authorList>
            <person name="Su H."/>
            <person name="Zhang T."/>
            <person name="Bao M."/>
            <person name="Jiang Y."/>
            <person name="Wang Y."/>
            <person name="Tan T."/>
        </authorList>
    </citation>
    <scope>NUCLEOTIDE SEQUENCE [LARGE SCALE GENOMIC DNA]</scope>
    <source>
        <strain evidence="2 3">B1</strain>
    </source>
</reference>
<protein>
    <recommendedName>
        <fullName evidence="1">Hemerythrin-like domain-containing protein</fullName>
    </recommendedName>
</protein>
<evidence type="ECO:0000259" key="1">
    <source>
        <dbReference type="Pfam" id="PF01814"/>
    </source>
</evidence>